<evidence type="ECO:0000313" key="2">
    <source>
        <dbReference type="Proteomes" id="UP001228049"/>
    </source>
</evidence>
<dbReference type="Proteomes" id="UP001228049">
    <property type="component" value="Unassembled WGS sequence"/>
</dbReference>
<organism evidence="1 2">
    <name type="scientific">Dissostichus eleginoides</name>
    <name type="common">Patagonian toothfish</name>
    <name type="synonym">Dissostichus amissus</name>
    <dbReference type="NCBI Taxonomy" id="100907"/>
    <lineage>
        <taxon>Eukaryota</taxon>
        <taxon>Metazoa</taxon>
        <taxon>Chordata</taxon>
        <taxon>Craniata</taxon>
        <taxon>Vertebrata</taxon>
        <taxon>Euteleostomi</taxon>
        <taxon>Actinopterygii</taxon>
        <taxon>Neopterygii</taxon>
        <taxon>Teleostei</taxon>
        <taxon>Neoteleostei</taxon>
        <taxon>Acanthomorphata</taxon>
        <taxon>Eupercaria</taxon>
        <taxon>Perciformes</taxon>
        <taxon>Notothenioidei</taxon>
        <taxon>Nototheniidae</taxon>
        <taxon>Dissostichus</taxon>
    </lineage>
</organism>
<protein>
    <submittedName>
        <fullName evidence="1">Rhodopsin</fullName>
    </submittedName>
</protein>
<dbReference type="AlphaFoldDB" id="A0AAD9ERL7"/>
<sequence length="144" mass="16393">MLRKIQKEVFETTIPHPRDQTMVADTKIIPFITTYSSHSTVMGRQIKRNFQETMGNQFVNQPTKVISAFRRNPNLKDLLVRAKLPLLGTSVQIPQGLKTSSILLFMGLKTYVSGVSYIIRVGRPRKDKKREIGLKNLGQYFQGG</sequence>
<name>A0AAD9ERL7_DISEL</name>
<comment type="caution">
    <text evidence="1">The sequence shown here is derived from an EMBL/GenBank/DDBJ whole genome shotgun (WGS) entry which is preliminary data.</text>
</comment>
<gene>
    <name evidence="1" type="ORF">KUDE01_015417</name>
</gene>
<accession>A0AAD9ERL7</accession>
<proteinExistence type="predicted"/>
<reference evidence="1" key="1">
    <citation type="submission" date="2023-04" db="EMBL/GenBank/DDBJ databases">
        <title>Chromosome-level genome of Chaenocephalus aceratus.</title>
        <authorList>
            <person name="Park H."/>
        </authorList>
    </citation>
    <scope>NUCLEOTIDE SEQUENCE</scope>
    <source>
        <strain evidence="1">DE</strain>
        <tissue evidence="1">Muscle</tissue>
    </source>
</reference>
<evidence type="ECO:0000313" key="1">
    <source>
        <dbReference type="EMBL" id="KAK1875644.1"/>
    </source>
</evidence>
<keyword evidence="2" id="KW-1185">Reference proteome</keyword>
<dbReference type="EMBL" id="JASDAP010000097">
    <property type="protein sequence ID" value="KAK1875644.1"/>
    <property type="molecule type" value="Genomic_DNA"/>
</dbReference>